<keyword evidence="5" id="KW-1185">Reference proteome</keyword>
<proteinExistence type="predicted"/>
<dbReference type="Proteomes" id="UP001501563">
    <property type="component" value="Unassembled WGS sequence"/>
</dbReference>
<dbReference type="SUPFAM" id="SSF53474">
    <property type="entry name" value="alpha/beta-Hydrolases"/>
    <property type="match status" value="1"/>
</dbReference>
<gene>
    <name evidence="4" type="ORF">GCM10022207_79760</name>
</gene>
<evidence type="ECO:0000259" key="3">
    <source>
        <dbReference type="Pfam" id="PF17648"/>
    </source>
</evidence>
<dbReference type="InterPro" id="IPR003140">
    <property type="entry name" value="PLipase/COase/thioEstase"/>
</dbReference>
<evidence type="ECO:0000259" key="2">
    <source>
        <dbReference type="Pfam" id="PF02230"/>
    </source>
</evidence>
<dbReference type="InterPro" id="IPR029058">
    <property type="entry name" value="AB_hydrolase_fold"/>
</dbReference>
<feature type="region of interest" description="Disordered" evidence="1">
    <location>
        <begin position="217"/>
        <end position="259"/>
    </location>
</feature>
<evidence type="ECO:0008006" key="6">
    <source>
        <dbReference type="Google" id="ProtNLM"/>
    </source>
</evidence>
<reference evidence="5" key="1">
    <citation type="journal article" date="2019" name="Int. J. Syst. Evol. Microbiol.">
        <title>The Global Catalogue of Microorganisms (GCM) 10K type strain sequencing project: providing services to taxonomists for standard genome sequencing and annotation.</title>
        <authorList>
            <consortium name="The Broad Institute Genomics Platform"/>
            <consortium name="The Broad Institute Genome Sequencing Center for Infectious Disease"/>
            <person name="Wu L."/>
            <person name="Ma J."/>
        </authorList>
    </citation>
    <scope>NUCLEOTIDE SEQUENCE [LARGE SCALE GENOMIC DNA]</scope>
    <source>
        <strain evidence="5">JCM 16578</strain>
    </source>
</reference>
<evidence type="ECO:0000313" key="4">
    <source>
        <dbReference type="EMBL" id="GAA3899167.1"/>
    </source>
</evidence>
<accession>A0ABP7LEQ5</accession>
<feature type="domain" description="Luciferase" evidence="3">
    <location>
        <begin position="312"/>
        <end position="378"/>
    </location>
</feature>
<dbReference type="Gene3D" id="3.40.50.1820">
    <property type="entry name" value="alpha/beta hydrolase"/>
    <property type="match status" value="1"/>
</dbReference>
<name>A0ABP7LEQ5_9ACTN</name>
<feature type="domain" description="Phospholipase/carboxylesterase/thioesterase" evidence="2">
    <location>
        <begin position="21"/>
        <end position="199"/>
    </location>
</feature>
<sequence>MTADAATPDSPFGPPTAVTRGDATAPLVVLLHGRGSRETEIITLADTLPPALAYAAVRAPLAEGPGFAWFANRGIGRPVAESLRATMDWFNTWLDEIAPRGRPVLLVGFSGGAAFAGGLVLDNPERFAGAAILYGTLPFEAGVPTVPARLAGVPMFVAQGEHDHVIPRELLDRTWHYLTGESGAPTIARRDPVSHEIATGALASLAGWLAERADHLARHGRSGRQPAHWPSFPEGLPDRAGPRPHASVTIPQQQISDNSPTELQEKLFARLSTLPGVSTSQSALSVRGARGFMLTEAHTTGPEEAFLVQQVREFAHLHPGHDGSLHIALPVGLAADAIQHGWAVAHPLAGIRLTPGMVLVYGPRDERELEIITAIVSTSHAWAAGHFIPAAA</sequence>
<dbReference type="InterPro" id="IPR048273">
    <property type="entry name" value="Luciferase"/>
</dbReference>
<evidence type="ECO:0000256" key="1">
    <source>
        <dbReference type="SAM" id="MobiDB-lite"/>
    </source>
</evidence>
<dbReference type="PANTHER" id="PTHR38695">
    <property type="entry name" value="AMINO ACID PERMEASE_ SLC12A DOMAIN-CONTAINING PROTEIN"/>
    <property type="match status" value="1"/>
</dbReference>
<organism evidence="4 5">
    <name type="scientific">Streptomyces lannensis</name>
    <dbReference type="NCBI Taxonomy" id="766498"/>
    <lineage>
        <taxon>Bacteria</taxon>
        <taxon>Bacillati</taxon>
        <taxon>Actinomycetota</taxon>
        <taxon>Actinomycetes</taxon>
        <taxon>Kitasatosporales</taxon>
        <taxon>Streptomycetaceae</taxon>
        <taxon>Streptomyces</taxon>
    </lineage>
</organism>
<protein>
    <recommendedName>
        <fullName evidence="6">Phospholipase</fullName>
    </recommendedName>
</protein>
<dbReference type="Pfam" id="PF02230">
    <property type="entry name" value="Abhydrolase_2"/>
    <property type="match status" value="1"/>
</dbReference>
<dbReference type="InterPro" id="IPR040841">
    <property type="entry name" value="Luciferase_dom"/>
</dbReference>
<evidence type="ECO:0000313" key="5">
    <source>
        <dbReference type="Proteomes" id="UP001501563"/>
    </source>
</evidence>
<feature type="compositionally biased region" description="Polar residues" evidence="1">
    <location>
        <begin position="249"/>
        <end position="259"/>
    </location>
</feature>
<dbReference type="Pfam" id="PF17648">
    <property type="entry name" value="Luciferase"/>
    <property type="match status" value="1"/>
</dbReference>
<dbReference type="PANTHER" id="PTHR38695:SF1">
    <property type="entry name" value="AMINO ACID PERMEASE_ SLC12A DOMAIN-CONTAINING PROTEIN"/>
    <property type="match status" value="1"/>
</dbReference>
<dbReference type="EMBL" id="BAAAZA010000041">
    <property type="protein sequence ID" value="GAA3899167.1"/>
    <property type="molecule type" value="Genomic_DNA"/>
</dbReference>
<comment type="caution">
    <text evidence="4">The sequence shown here is derived from an EMBL/GenBank/DDBJ whole genome shotgun (WGS) entry which is preliminary data.</text>
</comment>
<dbReference type="RefSeq" id="WP_345553829.1">
    <property type="nucleotide sequence ID" value="NZ_BAAAZA010000041.1"/>
</dbReference>